<name>A0A4C1T113_EUMVA</name>
<gene>
    <name evidence="1" type="ORF">EVAR_78033_1</name>
</gene>
<accession>A0A4C1T113</accession>
<keyword evidence="2" id="KW-1185">Reference proteome</keyword>
<sequence length="93" mass="10168">MDDSVPLSSSGCGAAVVAQQLVDLFQAKGFDLVKWISDSSQLLQMILALFWQSEVVESTEPTQPGVNSQGKAVAIRGYARYTEYAHLTFLLDK</sequence>
<evidence type="ECO:0000313" key="1">
    <source>
        <dbReference type="EMBL" id="GBP07855.1"/>
    </source>
</evidence>
<proteinExistence type="predicted"/>
<reference evidence="1 2" key="1">
    <citation type="journal article" date="2019" name="Commun. Biol.">
        <title>The bagworm genome reveals a unique fibroin gene that provides high tensile strength.</title>
        <authorList>
            <person name="Kono N."/>
            <person name="Nakamura H."/>
            <person name="Ohtoshi R."/>
            <person name="Tomita M."/>
            <person name="Numata K."/>
            <person name="Arakawa K."/>
        </authorList>
    </citation>
    <scope>NUCLEOTIDE SEQUENCE [LARGE SCALE GENOMIC DNA]</scope>
</reference>
<dbReference type="EMBL" id="BGZK01000028">
    <property type="protein sequence ID" value="GBP07855.1"/>
    <property type="molecule type" value="Genomic_DNA"/>
</dbReference>
<evidence type="ECO:0000313" key="2">
    <source>
        <dbReference type="Proteomes" id="UP000299102"/>
    </source>
</evidence>
<dbReference type="AlphaFoldDB" id="A0A4C1T113"/>
<comment type="caution">
    <text evidence="1">The sequence shown here is derived from an EMBL/GenBank/DDBJ whole genome shotgun (WGS) entry which is preliminary data.</text>
</comment>
<organism evidence="1 2">
    <name type="scientific">Eumeta variegata</name>
    <name type="common">Bagworm moth</name>
    <name type="synonym">Eumeta japonica</name>
    <dbReference type="NCBI Taxonomy" id="151549"/>
    <lineage>
        <taxon>Eukaryota</taxon>
        <taxon>Metazoa</taxon>
        <taxon>Ecdysozoa</taxon>
        <taxon>Arthropoda</taxon>
        <taxon>Hexapoda</taxon>
        <taxon>Insecta</taxon>
        <taxon>Pterygota</taxon>
        <taxon>Neoptera</taxon>
        <taxon>Endopterygota</taxon>
        <taxon>Lepidoptera</taxon>
        <taxon>Glossata</taxon>
        <taxon>Ditrysia</taxon>
        <taxon>Tineoidea</taxon>
        <taxon>Psychidae</taxon>
        <taxon>Oiketicinae</taxon>
        <taxon>Eumeta</taxon>
    </lineage>
</organism>
<protein>
    <submittedName>
        <fullName evidence="1">Uncharacterized protein</fullName>
    </submittedName>
</protein>
<dbReference type="Proteomes" id="UP000299102">
    <property type="component" value="Unassembled WGS sequence"/>
</dbReference>